<dbReference type="EMBL" id="CAJVPU010018268">
    <property type="protein sequence ID" value="CAG8664743.1"/>
    <property type="molecule type" value="Genomic_DNA"/>
</dbReference>
<organism evidence="1 2">
    <name type="scientific">Dentiscutata heterogama</name>
    <dbReference type="NCBI Taxonomy" id="1316150"/>
    <lineage>
        <taxon>Eukaryota</taxon>
        <taxon>Fungi</taxon>
        <taxon>Fungi incertae sedis</taxon>
        <taxon>Mucoromycota</taxon>
        <taxon>Glomeromycotina</taxon>
        <taxon>Glomeromycetes</taxon>
        <taxon>Diversisporales</taxon>
        <taxon>Gigasporaceae</taxon>
        <taxon>Dentiscutata</taxon>
    </lineage>
</organism>
<accession>A0ACA9NME3</accession>
<dbReference type="Proteomes" id="UP000789702">
    <property type="component" value="Unassembled WGS sequence"/>
</dbReference>
<comment type="caution">
    <text evidence="1">The sequence shown here is derived from an EMBL/GenBank/DDBJ whole genome shotgun (WGS) entry which is preliminary data.</text>
</comment>
<feature type="non-terminal residue" evidence="1">
    <location>
        <position position="1"/>
    </location>
</feature>
<protein>
    <submittedName>
        <fullName evidence="1">16393_t:CDS:1</fullName>
    </submittedName>
</protein>
<reference evidence="1" key="1">
    <citation type="submission" date="2021-06" db="EMBL/GenBank/DDBJ databases">
        <authorList>
            <person name="Kallberg Y."/>
            <person name="Tangrot J."/>
            <person name="Rosling A."/>
        </authorList>
    </citation>
    <scope>NUCLEOTIDE SEQUENCE</scope>
    <source>
        <strain evidence="1">IL203A</strain>
    </source>
</reference>
<evidence type="ECO:0000313" key="1">
    <source>
        <dbReference type="EMBL" id="CAG8664743.1"/>
    </source>
</evidence>
<keyword evidence="2" id="KW-1185">Reference proteome</keyword>
<sequence length="74" mass="7935">LRKGKILANDQPISIKKMAKSQKTNVKTSTAEKKNTTSSTSKSNMLNSALPAGITLGCPILDSTNLMKTGRMKL</sequence>
<proteinExistence type="predicted"/>
<gene>
    <name evidence="1" type="ORF">DHETER_LOCUS9913</name>
</gene>
<name>A0ACA9NME3_9GLOM</name>
<evidence type="ECO:0000313" key="2">
    <source>
        <dbReference type="Proteomes" id="UP000789702"/>
    </source>
</evidence>